<evidence type="ECO:0000313" key="2">
    <source>
        <dbReference type="Proteomes" id="UP000002730"/>
    </source>
</evidence>
<dbReference type="RefSeq" id="WP_010074310.1">
    <property type="nucleotide sequence ID" value="NC_014393.1"/>
</dbReference>
<sequence>MGLAYKNKILEFLKESEESLLVINETQDMELFCDSFNKFIEYFVSIDEIRKAYNDERIEEILGESSEQLSDLLVKSVELINQDNRSDFLLLLPEINNAYEKWASMLRENLKYKIIVFGINEICTIIDKIIDLDKADIVFYISDNGENVGSYLNGKIIYGIESISSALFDYVFSVCNNNEIVDKIKQSGIIKDEQLIDYNFFKNLIISSPEFFCKHLDFLAEEKNFTGILTGLSYVQKGVDTSILSGNFLNLAYPGQDLFYDFEMFKYAYNYKEVKENLKYAIIGLGYYSFHYDLSLSANEARVNYYYPITKKMHNNKLAGTYLTYQNQLEYIQEKILKKEHLNEAFNLVRNYYDKVIDSSSMKEYNCQSRTNEELLADIEFIKRDYKKDYPKTVIENKRILEDYLSFLEANSIKPIVIVCPTTKIYQAFTPKKLQQEFYEIINEISLKYEFQFFDYYYSNEFEDSDFIDVSHLNYKGAKKFTRMLNNDIGIN</sequence>
<dbReference type="STRING" id="573061.Clocel_4296"/>
<name>D9SNG1_CLOC7</name>
<reference evidence="1 2" key="1">
    <citation type="submission" date="2010-08" db="EMBL/GenBank/DDBJ databases">
        <title>Complete sequence of Clostridium cellulovorans 743B.</title>
        <authorList>
            <consortium name="US DOE Joint Genome Institute"/>
            <person name="Lucas S."/>
            <person name="Copeland A."/>
            <person name="Lapidus A."/>
            <person name="Cheng J.-F."/>
            <person name="Bruce D."/>
            <person name="Goodwin L."/>
            <person name="Pitluck S."/>
            <person name="Chertkov O."/>
            <person name="Detter J.C."/>
            <person name="Han C."/>
            <person name="Tapia R."/>
            <person name="Land M."/>
            <person name="Hauser L."/>
            <person name="Chang Y.-J."/>
            <person name="Jeffries C."/>
            <person name="Kyrpides N."/>
            <person name="Ivanova N."/>
            <person name="Mikhailova N."/>
            <person name="Hemme C.L."/>
            <person name="Woyke T."/>
        </authorList>
    </citation>
    <scope>NUCLEOTIDE SEQUENCE [LARGE SCALE GENOMIC DNA]</scope>
    <source>
        <strain evidence="2">ATCC 35296 / DSM 3052 / OCM 3 / 743B</strain>
    </source>
</reference>
<dbReference type="AlphaFoldDB" id="D9SNG1"/>
<keyword evidence="2" id="KW-1185">Reference proteome</keyword>
<dbReference type="HOGENOM" id="CLU_043249_0_0_9"/>
<proteinExistence type="predicted"/>
<organism evidence="1 2">
    <name type="scientific">Clostridium cellulovorans (strain ATCC 35296 / DSM 3052 / OCM 3 / 743B)</name>
    <dbReference type="NCBI Taxonomy" id="573061"/>
    <lineage>
        <taxon>Bacteria</taxon>
        <taxon>Bacillati</taxon>
        <taxon>Bacillota</taxon>
        <taxon>Clostridia</taxon>
        <taxon>Eubacteriales</taxon>
        <taxon>Clostridiaceae</taxon>
        <taxon>Clostridium</taxon>
    </lineage>
</organism>
<dbReference type="eggNOG" id="COG2755">
    <property type="taxonomic scope" value="Bacteria"/>
</dbReference>
<evidence type="ECO:0000313" key="1">
    <source>
        <dbReference type="EMBL" id="ADL53953.1"/>
    </source>
</evidence>
<gene>
    <name evidence="1" type="ordered locus">Clocel_4296</name>
</gene>
<dbReference type="EMBL" id="CP002160">
    <property type="protein sequence ID" value="ADL53953.1"/>
    <property type="molecule type" value="Genomic_DNA"/>
</dbReference>
<accession>D9SNG1</accession>
<protein>
    <submittedName>
        <fullName evidence="1">Uncharacterized protein</fullName>
    </submittedName>
</protein>
<dbReference type="KEGG" id="ccb:Clocel_4296"/>
<dbReference type="OrthoDB" id="1886856at2"/>
<dbReference type="Proteomes" id="UP000002730">
    <property type="component" value="Chromosome"/>
</dbReference>